<feature type="region of interest" description="Disordered" evidence="1">
    <location>
        <begin position="66"/>
        <end position="102"/>
    </location>
</feature>
<sequence>MDSLSSCWWLRRQGRCSWGPPFCGSRCPASRTCPPPQSGPSSPPGTRLSKEEGVSCFESVLKAVEGGSVGLGPPPAGKHRDSCSPGPAPGQPPPGPGPLGSLKPGPRVSFGFSFLSFEVGFCFSVFCMYLVQCCQGGASGFTTAARAGRPRRVSV</sequence>
<feature type="region of interest" description="Disordered" evidence="1">
    <location>
        <begin position="29"/>
        <end position="53"/>
    </location>
</feature>
<proteinExistence type="predicted"/>
<dbReference type="Proteomes" id="UP001314169">
    <property type="component" value="Chromosome 2"/>
</dbReference>
<feature type="compositionally biased region" description="Pro residues" evidence="1">
    <location>
        <begin position="86"/>
        <end position="97"/>
    </location>
</feature>
<dbReference type="EMBL" id="OY882859">
    <property type="protein sequence ID" value="CAK6440560.1"/>
    <property type="molecule type" value="Genomic_DNA"/>
</dbReference>
<gene>
    <name evidence="2" type="ORF">MPIPNATIZW_LOCUS8866</name>
</gene>
<keyword evidence="3" id="KW-1185">Reference proteome</keyword>
<evidence type="ECO:0000313" key="2">
    <source>
        <dbReference type="EMBL" id="CAK6440560.1"/>
    </source>
</evidence>
<reference evidence="2" key="1">
    <citation type="submission" date="2023-12" db="EMBL/GenBank/DDBJ databases">
        <authorList>
            <person name="Brown T."/>
        </authorList>
    </citation>
    <scope>NUCLEOTIDE SEQUENCE</scope>
</reference>
<accession>A0ABN9ZU76</accession>
<evidence type="ECO:0000313" key="3">
    <source>
        <dbReference type="Proteomes" id="UP001314169"/>
    </source>
</evidence>
<evidence type="ECO:0000256" key="1">
    <source>
        <dbReference type="SAM" id="MobiDB-lite"/>
    </source>
</evidence>
<name>A0ABN9ZU76_PIPNA</name>
<organism evidence="2 3">
    <name type="scientific">Pipistrellus nathusii</name>
    <name type="common">Nathusius' pipistrelle</name>
    <dbReference type="NCBI Taxonomy" id="59473"/>
    <lineage>
        <taxon>Eukaryota</taxon>
        <taxon>Metazoa</taxon>
        <taxon>Chordata</taxon>
        <taxon>Craniata</taxon>
        <taxon>Vertebrata</taxon>
        <taxon>Euteleostomi</taxon>
        <taxon>Mammalia</taxon>
        <taxon>Eutheria</taxon>
        <taxon>Laurasiatheria</taxon>
        <taxon>Chiroptera</taxon>
        <taxon>Yangochiroptera</taxon>
        <taxon>Vespertilionidae</taxon>
        <taxon>Pipistrellus</taxon>
    </lineage>
</organism>
<protein>
    <submittedName>
        <fullName evidence="2">Uncharacterized protein</fullName>
    </submittedName>
</protein>
<feature type="compositionally biased region" description="Pro residues" evidence="1">
    <location>
        <begin position="33"/>
        <end position="43"/>
    </location>
</feature>